<dbReference type="Pfam" id="PF00397">
    <property type="entry name" value="WW"/>
    <property type="match status" value="1"/>
</dbReference>
<reference evidence="4" key="1">
    <citation type="submission" date="2025-08" db="UniProtKB">
        <authorList>
            <consortium name="RefSeq"/>
        </authorList>
    </citation>
    <scope>IDENTIFICATION</scope>
    <source>
        <strain evidence="4">Airmid</strain>
    </source>
</reference>
<dbReference type="PANTHER" id="PTHR21715">
    <property type="entry name" value="RH04127P"/>
    <property type="match status" value="1"/>
</dbReference>
<keyword evidence="3" id="KW-1185">Reference proteome</keyword>
<organism evidence="3 4">
    <name type="scientific">Dermatophagoides pteronyssinus</name>
    <name type="common">European house dust mite</name>
    <dbReference type="NCBI Taxonomy" id="6956"/>
    <lineage>
        <taxon>Eukaryota</taxon>
        <taxon>Metazoa</taxon>
        <taxon>Ecdysozoa</taxon>
        <taxon>Arthropoda</taxon>
        <taxon>Chelicerata</taxon>
        <taxon>Arachnida</taxon>
        <taxon>Acari</taxon>
        <taxon>Acariformes</taxon>
        <taxon>Sarcoptiformes</taxon>
        <taxon>Astigmata</taxon>
        <taxon>Psoroptidia</taxon>
        <taxon>Analgoidea</taxon>
        <taxon>Pyroglyphidae</taxon>
        <taxon>Dermatophagoidinae</taxon>
        <taxon>Dermatophagoides</taxon>
    </lineage>
</organism>
<evidence type="ECO:0000256" key="1">
    <source>
        <dbReference type="SAM" id="MobiDB-lite"/>
    </source>
</evidence>
<dbReference type="Proteomes" id="UP000515146">
    <property type="component" value="Unplaced"/>
</dbReference>
<protein>
    <submittedName>
        <fullName evidence="4">Uncharacterized protein DDB_G0283357-like</fullName>
    </submittedName>
</protein>
<dbReference type="InterPro" id="IPR036020">
    <property type="entry name" value="WW_dom_sf"/>
</dbReference>
<dbReference type="InterPro" id="IPR053233">
    <property type="entry name" value="ABRA-related"/>
</dbReference>
<feature type="domain" description="WW" evidence="2">
    <location>
        <begin position="64"/>
        <end position="97"/>
    </location>
</feature>
<dbReference type="KEGG" id="dpte:113790304"/>
<dbReference type="SMART" id="SM00456">
    <property type="entry name" value="WW"/>
    <property type="match status" value="1"/>
</dbReference>
<dbReference type="SUPFAM" id="SSF51045">
    <property type="entry name" value="WW domain"/>
    <property type="match status" value="1"/>
</dbReference>
<evidence type="ECO:0000313" key="4">
    <source>
        <dbReference type="RefSeq" id="XP_027195752.1"/>
    </source>
</evidence>
<dbReference type="AlphaFoldDB" id="A0A6P6XQK6"/>
<dbReference type="OrthoDB" id="6344460at2759"/>
<dbReference type="PROSITE" id="PS50020">
    <property type="entry name" value="WW_DOMAIN_2"/>
    <property type="match status" value="1"/>
</dbReference>
<feature type="compositionally biased region" description="Low complexity" evidence="1">
    <location>
        <begin position="225"/>
        <end position="238"/>
    </location>
</feature>
<dbReference type="CDD" id="cd00201">
    <property type="entry name" value="WW"/>
    <property type="match status" value="1"/>
</dbReference>
<dbReference type="RefSeq" id="XP_027195752.1">
    <property type="nucleotide sequence ID" value="XM_027339951.1"/>
</dbReference>
<feature type="region of interest" description="Disordered" evidence="1">
    <location>
        <begin position="210"/>
        <end position="266"/>
    </location>
</feature>
<dbReference type="PROSITE" id="PS01159">
    <property type="entry name" value="WW_DOMAIN_1"/>
    <property type="match status" value="1"/>
</dbReference>
<name>A0A6P6XQK6_DERPT</name>
<proteinExistence type="predicted"/>
<evidence type="ECO:0000313" key="3">
    <source>
        <dbReference type="Proteomes" id="UP000515146"/>
    </source>
</evidence>
<dbReference type="Gene3D" id="3.30.1470.10">
    <property type="entry name" value="Photosystem I PsaD, reaction center subunit II"/>
    <property type="match status" value="1"/>
</dbReference>
<dbReference type="InParanoid" id="A0A6P6XQK6"/>
<gene>
    <name evidence="4" type="primary">LOC113790304</name>
</gene>
<sequence length="266" mass="30066">MKTKHNNNSIHNPNSHTRRIILKELSILPTDLDTEDVIFYAKLIGIDPISEPELLWIAKAGLLSSLPFNWIAVEDRKGRLYYYDQKNQKSSWEHPTDSYYRQLVIRYRNLYSDIQAISNSNNRTSILSSSSSLATTLADPSFSQNQNQHQNPTISISSGIVTSNSNESSSSSSILNVNQQIINSFDNVMNDFAINNDHHFSSPSIANLHFFDDDDDDENAEADKQQQTNSNQTTTTTNADKYRPSMDDNDNDNPDKSKSSSSLESY</sequence>
<evidence type="ECO:0000259" key="2">
    <source>
        <dbReference type="PROSITE" id="PS50020"/>
    </source>
</evidence>
<dbReference type="InterPro" id="IPR001202">
    <property type="entry name" value="WW_dom"/>
</dbReference>
<accession>A0A6P6XQK6</accession>
<dbReference type="PANTHER" id="PTHR21715:SF0">
    <property type="entry name" value="RH04127P"/>
    <property type="match status" value="1"/>
</dbReference>